<dbReference type="Pfam" id="PF01121">
    <property type="entry name" value="CoaE"/>
    <property type="match status" value="1"/>
</dbReference>
<evidence type="ECO:0000256" key="1">
    <source>
        <dbReference type="ARBA" id="ARBA00022741"/>
    </source>
</evidence>
<dbReference type="OMA" id="CQMDIEQ"/>
<dbReference type="PROSITE" id="PS51219">
    <property type="entry name" value="DPCK"/>
    <property type="match status" value="1"/>
</dbReference>
<dbReference type="Gene3D" id="3.40.50.300">
    <property type="entry name" value="P-loop containing nucleotide triphosphate hydrolases"/>
    <property type="match status" value="1"/>
</dbReference>
<keyword evidence="1" id="KW-0547">Nucleotide-binding</keyword>
<dbReference type="GO" id="GO:0005524">
    <property type="term" value="F:ATP binding"/>
    <property type="evidence" value="ECO:0007669"/>
    <property type="project" value="UniProtKB-KW"/>
</dbReference>
<dbReference type="OrthoDB" id="247245at2759"/>
<dbReference type="NCBIfam" id="TIGR00152">
    <property type="entry name" value="dephospho-CoA kinase"/>
    <property type="match status" value="1"/>
</dbReference>
<keyword evidence="3" id="KW-0472">Membrane</keyword>
<evidence type="ECO:0000256" key="3">
    <source>
        <dbReference type="SAM" id="Phobius"/>
    </source>
</evidence>
<organism evidence="4 5">
    <name type="scientific">Symbiodinium microadriaticum</name>
    <name type="common">Dinoflagellate</name>
    <name type="synonym">Zooxanthella microadriatica</name>
    <dbReference type="NCBI Taxonomy" id="2951"/>
    <lineage>
        <taxon>Eukaryota</taxon>
        <taxon>Sar</taxon>
        <taxon>Alveolata</taxon>
        <taxon>Dinophyceae</taxon>
        <taxon>Suessiales</taxon>
        <taxon>Symbiodiniaceae</taxon>
        <taxon>Symbiodinium</taxon>
    </lineage>
</organism>
<proteinExistence type="inferred from homology"/>
<reference evidence="4 5" key="1">
    <citation type="submission" date="2016-02" db="EMBL/GenBank/DDBJ databases">
        <title>Genome analysis of coral dinoflagellate symbionts highlights evolutionary adaptations to a symbiotic lifestyle.</title>
        <authorList>
            <person name="Aranda M."/>
            <person name="Li Y."/>
            <person name="Liew Y.J."/>
            <person name="Baumgarten S."/>
            <person name="Simakov O."/>
            <person name="Wilson M."/>
            <person name="Piel J."/>
            <person name="Ashoor H."/>
            <person name="Bougouffa S."/>
            <person name="Bajic V.B."/>
            <person name="Ryu T."/>
            <person name="Ravasi T."/>
            <person name="Bayer T."/>
            <person name="Micklem G."/>
            <person name="Kim H."/>
            <person name="Bhak J."/>
            <person name="Lajeunesse T.C."/>
            <person name="Voolstra C.R."/>
        </authorList>
    </citation>
    <scope>NUCLEOTIDE SEQUENCE [LARGE SCALE GENOMIC DNA]</scope>
    <source>
        <strain evidence="4 5">CCMP2467</strain>
    </source>
</reference>
<dbReference type="PANTHER" id="PTHR10695">
    <property type="entry name" value="DEPHOSPHO-COA KINASE-RELATED"/>
    <property type="match status" value="1"/>
</dbReference>
<dbReference type="InterPro" id="IPR001977">
    <property type="entry name" value="Depp_CoAkinase"/>
</dbReference>
<keyword evidence="5" id="KW-1185">Reference proteome</keyword>
<dbReference type="AlphaFoldDB" id="A0A1Q9DKA3"/>
<evidence type="ECO:0000313" key="4">
    <source>
        <dbReference type="EMBL" id="OLP95591.1"/>
    </source>
</evidence>
<keyword evidence="3" id="KW-0812">Transmembrane</keyword>
<dbReference type="PANTHER" id="PTHR10695:SF46">
    <property type="entry name" value="BIFUNCTIONAL COENZYME A SYNTHASE-RELATED"/>
    <property type="match status" value="1"/>
</dbReference>
<keyword evidence="4" id="KW-0808">Transferase</keyword>
<evidence type="ECO:0000256" key="2">
    <source>
        <dbReference type="ARBA" id="ARBA00022840"/>
    </source>
</evidence>
<evidence type="ECO:0000313" key="5">
    <source>
        <dbReference type="Proteomes" id="UP000186817"/>
    </source>
</evidence>
<sequence length="278" mass="30668">MPQKGQAQPGLTGSIGMGKSTVSKWLREMNIPVDDADATVHRLYAPGGEAVKPIREAFGDGVLAEDGSIDRKSLSKLVVGEENKQKLQELEAIVHPLVEAARDAFIAEASRQSEPLCILDIPLLFEKHLEQHCDLVVVVSAPAEQQRARVLARKEMDPDKFTAILAKQVPDVEKRIRADRIVDTGLTLEETKAQVVAFIEDCRRQMTQERQRDRTLYWLLLGAALAMGVSAALALHRRKAGKGGSMWHGVRDCPALQFQGEDNACLDKHTEAAPLRQV</sequence>
<accession>A0A1Q9DKA3</accession>
<dbReference type="CDD" id="cd02022">
    <property type="entry name" value="DPCK"/>
    <property type="match status" value="1"/>
</dbReference>
<feature type="transmembrane region" description="Helical" evidence="3">
    <location>
        <begin position="216"/>
        <end position="236"/>
    </location>
</feature>
<dbReference type="SUPFAM" id="SSF52540">
    <property type="entry name" value="P-loop containing nucleoside triphosphate hydrolases"/>
    <property type="match status" value="1"/>
</dbReference>
<dbReference type="GO" id="GO:0015937">
    <property type="term" value="P:coenzyme A biosynthetic process"/>
    <property type="evidence" value="ECO:0007669"/>
    <property type="project" value="InterPro"/>
</dbReference>
<dbReference type="HAMAP" id="MF_00376">
    <property type="entry name" value="Dephospho_CoA_kinase"/>
    <property type="match status" value="1"/>
</dbReference>
<keyword evidence="3" id="KW-1133">Transmembrane helix</keyword>
<dbReference type="Proteomes" id="UP000186817">
    <property type="component" value="Unassembled WGS sequence"/>
</dbReference>
<keyword evidence="4" id="KW-0418">Kinase</keyword>
<keyword evidence="2" id="KW-0067">ATP-binding</keyword>
<dbReference type="InterPro" id="IPR027417">
    <property type="entry name" value="P-loop_NTPase"/>
</dbReference>
<gene>
    <name evidence="4" type="primary">coaE</name>
    <name evidence="4" type="ORF">AK812_SmicGene22265</name>
</gene>
<dbReference type="EMBL" id="LSRX01000497">
    <property type="protein sequence ID" value="OLP95591.1"/>
    <property type="molecule type" value="Genomic_DNA"/>
</dbReference>
<dbReference type="GO" id="GO:0004140">
    <property type="term" value="F:dephospho-CoA kinase activity"/>
    <property type="evidence" value="ECO:0007669"/>
    <property type="project" value="InterPro"/>
</dbReference>
<name>A0A1Q9DKA3_SYMMI</name>
<comment type="caution">
    <text evidence="4">The sequence shown here is derived from an EMBL/GenBank/DDBJ whole genome shotgun (WGS) entry which is preliminary data.</text>
</comment>
<protein>
    <submittedName>
        <fullName evidence="4">Dephospho-CoA kinase</fullName>
    </submittedName>
</protein>